<evidence type="ECO:0000256" key="5">
    <source>
        <dbReference type="ARBA" id="ARBA00022490"/>
    </source>
</evidence>
<gene>
    <name evidence="10" type="ORF">JYZ213_LOCUS38992</name>
    <name evidence="11" type="ORF">OKA104_LOCUS3399</name>
    <name evidence="9" type="ORF">VCS650_LOCUS12406</name>
</gene>
<dbReference type="GO" id="GO:0032259">
    <property type="term" value="P:methylation"/>
    <property type="evidence" value="ECO:0007669"/>
    <property type="project" value="UniProtKB-KW"/>
</dbReference>
<dbReference type="InterPro" id="IPR029063">
    <property type="entry name" value="SAM-dependent_MTases_sf"/>
</dbReference>
<dbReference type="SUPFAM" id="SSF53335">
    <property type="entry name" value="S-adenosyl-L-methionine-dependent methyltransferases"/>
    <property type="match status" value="1"/>
</dbReference>
<evidence type="ECO:0000256" key="1">
    <source>
        <dbReference type="ARBA" id="ARBA00000903"/>
    </source>
</evidence>
<dbReference type="FunFam" id="3.40.50.150:FF:000101">
    <property type="entry name" value="Thiopurine S-methyltransferase"/>
    <property type="match status" value="1"/>
</dbReference>
<evidence type="ECO:0000256" key="8">
    <source>
        <dbReference type="ARBA" id="ARBA00022691"/>
    </source>
</evidence>
<dbReference type="InterPro" id="IPR008854">
    <property type="entry name" value="TPMT"/>
</dbReference>
<dbReference type="GO" id="GO:0008119">
    <property type="term" value="F:thiopurine S-methyltransferase activity"/>
    <property type="evidence" value="ECO:0007669"/>
    <property type="project" value="UniProtKB-EC"/>
</dbReference>
<comment type="catalytic activity">
    <reaction evidence="1">
        <text>S-adenosyl-L-methionine + a thiopurine = S-adenosyl-L-homocysteine + a thiopurine S-methylether.</text>
        <dbReference type="EC" id="2.1.1.67"/>
    </reaction>
</comment>
<dbReference type="EMBL" id="CAJNOG010001212">
    <property type="protein sequence ID" value="CAF1421204.1"/>
    <property type="molecule type" value="Genomic_DNA"/>
</dbReference>
<dbReference type="EC" id="2.1.1.67" evidence="4"/>
<protein>
    <recommendedName>
        <fullName evidence="4">thiopurine S-methyltransferase</fullName>
        <ecNumber evidence="4">2.1.1.67</ecNumber>
    </recommendedName>
</protein>
<dbReference type="PIRSF" id="PIRSF023956">
    <property type="entry name" value="Thiopurine_S-methyltransferase"/>
    <property type="match status" value="1"/>
</dbReference>
<dbReference type="Proteomes" id="UP000663891">
    <property type="component" value="Unassembled WGS sequence"/>
</dbReference>
<comment type="subcellular location">
    <subcellularLocation>
        <location evidence="2">Cytoplasm</location>
    </subcellularLocation>
</comment>
<evidence type="ECO:0000313" key="12">
    <source>
        <dbReference type="Proteomes" id="UP000663891"/>
    </source>
</evidence>
<dbReference type="AlphaFoldDB" id="A0A814DPL1"/>
<keyword evidence="7" id="KW-0808">Transferase</keyword>
<evidence type="ECO:0000313" key="9">
    <source>
        <dbReference type="EMBL" id="CAF0957340.1"/>
    </source>
</evidence>
<accession>A0A814DPL1</accession>
<evidence type="ECO:0000256" key="2">
    <source>
        <dbReference type="ARBA" id="ARBA00004496"/>
    </source>
</evidence>
<comment type="similarity">
    <text evidence="3">Belongs to the class I-like SAM-binding methyltransferase superfamily. TPMT family.</text>
</comment>
<evidence type="ECO:0000256" key="7">
    <source>
        <dbReference type="ARBA" id="ARBA00022679"/>
    </source>
</evidence>
<sequence>MSESSSDKEQTQPANDTKLNYWLDSWQNNKIGFHRKVISKLFQSYLIPKLTSSEQKQLCVVFPLCGKTLDMIAVLDNGHRVIGIEGSQTAINAFFNENNISYEIENDESNQCQIYKGTDRPVTIYCTDFCSFNKTLPSIDYIWDRGGLVAINPSDREPYRDCLLRMMTREQTQLFLVAINYNDPDYTPPPHILSDDNVNNLFANECSIELLEVQDETDEFNGRVGRQAIKQIEERIHLIIRKSK</sequence>
<dbReference type="PANTHER" id="PTHR10259">
    <property type="entry name" value="THIOPURINE S-METHYLTRANSFERASE"/>
    <property type="match status" value="1"/>
</dbReference>
<evidence type="ECO:0000256" key="3">
    <source>
        <dbReference type="ARBA" id="ARBA00008145"/>
    </source>
</evidence>
<dbReference type="Pfam" id="PF05724">
    <property type="entry name" value="TPMT"/>
    <property type="match status" value="1"/>
</dbReference>
<dbReference type="Proteomes" id="UP000663881">
    <property type="component" value="Unassembled WGS sequence"/>
</dbReference>
<keyword evidence="8" id="KW-0949">S-adenosyl-L-methionine</keyword>
<evidence type="ECO:0000256" key="4">
    <source>
        <dbReference type="ARBA" id="ARBA00011905"/>
    </source>
</evidence>
<keyword evidence="6" id="KW-0489">Methyltransferase</keyword>
<name>A0A814DPL1_9BILA</name>
<dbReference type="EMBL" id="CAJOAY010000101">
    <property type="protein sequence ID" value="CAF3537005.1"/>
    <property type="molecule type" value="Genomic_DNA"/>
</dbReference>
<evidence type="ECO:0000313" key="11">
    <source>
        <dbReference type="EMBL" id="CAF3537005.1"/>
    </source>
</evidence>
<dbReference type="Gene3D" id="3.40.50.150">
    <property type="entry name" value="Vaccinia Virus protein VP39"/>
    <property type="match status" value="1"/>
</dbReference>
<proteinExistence type="inferred from homology"/>
<dbReference type="InterPro" id="IPR025835">
    <property type="entry name" value="Thiopurine_S-MeTrfase"/>
</dbReference>
<dbReference type="EMBL" id="CAJNON010000095">
    <property type="protein sequence ID" value="CAF0957340.1"/>
    <property type="molecule type" value="Genomic_DNA"/>
</dbReference>
<evidence type="ECO:0000313" key="10">
    <source>
        <dbReference type="EMBL" id="CAF1421204.1"/>
    </source>
</evidence>
<dbReference type="GO" id="GO:0005737">
    <property type="term" value="C:cytoplasm"/>
    <property type="evidence" value="ECO:0007669"/>
    <property type="project" value="UniProtKB-SubCell"/>
</dbReference>
<dbReference type="Proteomes" id="UP000663845">
    <property type="component" value="Unassembled WGS sequence"/>
</dbReference>
<dbReference type="PANTHER" id="PTHR10259:SF11">
    <property type="entry name" value="THIOPURINE S-METHYLTRANSFERASE"/>
    <property type="match status" value="1"/>
</dbReference>
<organism evidence="9 12">
    <name type="scientific">Adineta steineri</name>
    <dbReference type="NCBI Taxonomy" id="433720"/>
    <lineage>
        <taxon>Eukaryota</taxon>
        <taxon>Metazoa</taxon>
        <taxon>Spiralia</taxon>
        <taxon>Gnathifera</taxon>
        <taxon>Rotifera</taxon>
        <taxon>Eurotatoria</taxon>
        <taxon>Bdelloidea</taxon>
        <taxon>Adinetida</taxon>
        <taxon>Adinetidae</taxon>
        <taxon>Adineta</taxon>
    </lineage>
</organism>
<reference evidence="9" key="1">
    <citation type="submission" date="2021-02" db="EMBL/GenBank/DDBJ databases">
        <authorList>
            <person name="Nowell W R."/>
        </authorList>
    </citation>
    <scope>NUCLEOTIDE SEQUENCE</scope>
</reference>
<dbReference type="PROSITE" id="PS51585">
    <property type="entry name" value="SAM_MT_TPMT"/>
    <property type="match status" value="1"/>
</dbReference>
<evidence type="ECO:0000256" key="6">
    <source>
        <dbReference type="ARBA" id="ARBA00022603"/>
    </source>
</evidence>
<keyword evidence="5" id="KW-0963">Cytoplasm</keyword>
<comment type="caution">
    <text evidence="9">The sequence shown here is derived from an EMBL/GenBank/DDBJ whole genome shotgun (WGS) entry which is preliminary data.</text>
</comment>
<dbReference type="OrthoDB" id="276151at2759"/>